<keyword evidence="1" id="KW-0812">Transmembrane</keyword>
<proteinExistence type="predicted"/>
<feature type="transmembrane region" description="Helical" evidence="1">
    <location>
        <begin position="12"/>
        <end position="38"/>
    </location>
</feature>
<dbReference type="RefSeq" id="WP_377713867.1">
    <property type="nucleotide sequence ID" value="NZ_JBHSMP010000026.1"/>
</dbReference>
<feature type="transmembrane region" description="Helical" evidence="1">
    <location>
        <begin position="120"/>
        <end position="142"/>
    </location>
</feature>
<protein>
    <submittedName>
        <fullName evidence="2">DUF6789 family protein</fullName>
    </submittedName>
</protein>
<comment type="caution">
    <text evidence="2">The sequence shown here is derived from an EMBL/GenBank/DDBJ whole genome shotgun (WGS) entry which is preliminary data.</text>
</comment>
<organism evidence="2 3">
    <name type="scientific">Paraburkholderia denitrificans</name>
    <dbReference type="NCBI Taxonomy" id="694025"/>
    <lineage>
        <taxon>Bacteria</taxon>
        <taxon>Pseudomonadati</taxon>
        <taxon>Pseudomonadota</taxon>
        <taxon>Betaproteobacteria</taxon>
        <taxon>Burkholderiales</taxon>
        <taxon>Burkholderiaceae</taxon>
        <taxon>Paraburkholderia</taxon>
    </lineage>
</organism>
<dbReference type="EMBL" id="JBHSMP010000026">
    <property type="protein sequence ID" value="MFC5430968.1"/>
    <property type="molecule type" value="Genomic_DNA"/>
</dbReference>
<feature type="transmembrane region" description="Helical" evidence="1">
    <location>
        <begin position="89"/>
        <end position="108"/>
    </location>
</feature>
<evidence type="ECO:0000313" key="2">
    <source>
        <dbReference type="EMBL" id="MFC5430968.1"/>
    </source>
</evidence>
<dbReference type="InterPro" id="IPR046739">
    <property type="entry name" value="DUF6789"/>
</dbReference>
<keyword evidence="3" id="KW-1185">Reference proteome</keyword>
<name>A0ABW0JDD6_9BURK</name>
<keyword evidence="1" id="KW-0472">Membrane</keyword>
<accession>A0ABW0JDD6</accession>
<sequence>MSDSLVFEKPAIGRGALAGVVATAALSVLMVMKAAMGLMPELNPVGTIANMLGVPAPVGWIVHFAIGTIWGIAFALVSHMLPGAFWLRGMLFSIAPWLMMMIVMMPMAGDGFFGLKLGMAGPVMTLVLHLFFGAVLGAVYGARAARMRPA</sequence>
<gene>
    <name evidence="2" type="ORF">ACFPTO_19510</name>
</gene>
<keyword evidence="1" id="KW-1133">Transmembrane helix</keyword>
<dbReference type="Proteomes" id="UP001596103">
    <property type="component" value="Unassembled WGS sequence"/>
</dbReference>
<dbReference type="Pfam" id="PF20587">
    <property type="entry name" value="DUF6789"/>
    <property type="match status" value="1"/>
</dbReference>
<evidence type="ECO:0000313" key="3">
    <source>
        <dbReference type="Proteomes" id="UP001596103"/>
    </source>
</evidence>
<evidence type="ECO:0000256" key="1">
    <source>
        <dbReference type="SAM" id="Phobius"/>
    </source>
</evidence>
<reference evidence="3" key="1">
    <citation type="journal article" date="2019" name="Int. J. Syst. Evol. Microbiol.">
        <title>The Global Catalogue of Microorganisms (GCM) 10K type strain sequencing project: providing services to taxonomists for standard genome sequencing and annotation.</title>
        <authorList>
            <consortium name="The Broad Institute Genomics Platform"/>
            <consortium name="The Broad Institute Genome Sequencing Center for Infectious Disease"/>
            <person name="Wu L."/>
            <person name="Ma J."/>
        </authorList>
    </citation>
    <scope>NUCLEOTIDE SEQUENCE [LARGE SCALE GENOMIC DNA]</scope>
    <source>
        <strain evidence="3">CCUG 56042</strain>
    </source>
</reference>
<feature type="transmembrane region" description="Helical" evidence="1">
    <location>
        <begin position="58"/>
        <end position="77"/>
    </location>
</feature>